<sequence>MAHPNDLTFSLPDSSPKIASNNFLPETGLSLVVLLLPLWGSKNRALHPRTGRVLYSPSFAFHPPFALSGDWIGFVFRRDPAHARKASASGFLRKLLSYLGKSRPRQKQVVLTTRMPLERMTHIGGARRMGRIGGGHCCK</sequence>
<organism evidence="1">
    <name type="scientific">Sesamum radiatum</name>
    <name type="common">Black benniseed</name>
    <dbReference type="NCBI Taxonomy" id="300843"/>
    <lineage>
        <taxon>Eukaryota</taxon>
        <taxon>Viridiplantae</taxon>
        <taxon>Streptophyta</taxon>
        <taxon>Embryophyta</taxon>
        <taxon>Tracheophyta</taxon>
        <taxon>Spermatophyta</taxon>
        <taxon>Magnoliopsida</taxon>
        <taxon>eudicotyledons</taxon>
        <taxon>Gunneridae</taxon>
        <taxon>Pentapetalae</taxon>
        <taxon>asterids</taxon>
        <taxon>lamiids</taxon>
        <taxon>Lamiales</taxon>
        <taxon>Pedaliaceae</taxon>
        <taxon>Sesamum</taxon>
    </lineage>
</organism>
<gene>
    <name evidence="1" type="ORF">Sradi_7293500</name>
</gene>
<dbReference type="AlphaFoldDB" id="A0AAW2IJH6"/>
<accession>A0AAW2IJH6</accession>
<protein>
    <submittedName>
        <fullName evidence="1">Uncharacterized protein</fullName>
    </submittedName>
</protein>
<dbReference type="EMBL" id="JACGWJ010001601">
    <property type="protein sequence ID" value="KAL0281723.1"/>
    <property type="molecule type" value="Genomic_DNA"/>
</dbReference>
<evidence type="ECO:0000313" key="1">
    <source>
        <dbReference type="EMBL" id="KAL0281723.1"/>
    </source>
</evidence>
<comment type="caution">
    <text evidence="1">The sequence shown here is derived from an EMBL/GenBank/DDBJ whole genome shotgun (WGS) entry which is preliminary data.</text>
</comment>
<proteinExistence type="predicted"/>
<reference evidence="1" key="1">
    <citation type="submission" date="2020-06" db="EMBL/GenBank/DDBJ databases">
        <authorList>
            <person name="Li T."/>
            <person name="Hu X."/>
            <person name="Zhang T."/>
            <person name="Song X."/>
            <person name="Zhang H."/>
            <person name="Dai N."/>
            <person name="Sheng W."/>
            <person name="Hou X."/>
            <person name="Wei L."/>
        </authorList>
    </citation>
    <scope>NUCLEOTIDE SEQUENCE</scope>
    <source>
        <strain evidence="1">G02</strain>
        <tissue evidence="1">Leaf</tissue>
    </source>
</reference>
<name>A0AAW2IJH6_SESRA</name>
<reference evidence="1" key="2">
    <citation type="journal article" date="2024" name="Plant">
        <title>Genomic evolution and insights into agronomic trait innovations of Sesamum species.</title>
        <authorList>
            <person name="Miao H."/>
            <person name="Wang L."/>
            <person name="Qu L."/>
            <person name="Liu H."/>
            <person name="Sun Y."/>
            <person name="Le M."/>
            <person name="Wang Q."/>
            <person name="Wei S."/>
            <person name="Zheng Y."/>
            <person name="Lin W."/>
            <person name="Duan Y."/>
            <person name="Cao H."/>
            <person name="Xiong S."/>
            <person name="Wang X."/>
            <person name="Wei L."/>
            <person name="Li C."/>
            <person name="Ma Q."/>
            <person name="Ju M."/>
            <person name="Zhao R."/>
            <person name="Li G."/>
            <person name="Mu C."/>
            <person name="Tian Q."/>
            <person name="Mei H."/>
            <person name="Zhang T."/>
            <person name="Gao T."/>
            <person name="Zhang H."/>
        </authorList>
    </citation>
    <scope>NUCLEOTIDE SEQUENCE</scope>
    <source>
        <strain evidence="1">G02</strain>
    </source>
</reference>